<dbReference type="SUPFAM" id="SSF52047">
    <property type="entry name" value="RNI-like"/>
    <property type="match status" value="1"/>
</dbReference>
<feature type="region of interest" description="Disordered" evidence="1">
    <location>
        <begin position="389"/>
        <end position="435"/>
    </location>
</feature>
<evidence type="ECO:0000256" key="1">
    <source>
        <dbReference type="SAM" id="MobiDB-lite"/>
    </source>
</evidence>
<dbReference type="Gene3D" id="3.80.10.10">
    <property type="entry name" value="Ribonuclease Inhibitor"/>
    <property type="match status" value="1"/>
</dbReference>
<dbReference type="GeneID" id="68100213"/>
<dbReference type="AlphaFoldDB" id="A0AA88KID5"/>
<reference evidence="2 3" key="1">
    <citation type="journal article" date="2018" name="BMC Genomics">
        <title>The genome of Naegleria lovaniensis, the basis for a comparative approach to unravel pathogenicity factors of the human pathogenic amoeba N. fowleri.</title>
        <authorList>
            <person name="Liechti N."/>
            <person name="Schurch N."/>
            <person name="Bruggmann R."/>
            <person name="Wittwer M."/>
        </authorList>
    </citation>
    <scope>NUCLEOTIDE SEQUENCE [LARGE SCALE GENOMIC DNA]</scope>
    <source>
        <strain evidence="2 3">ATCC 30569</strain>
    </source>
</reference>
<organism evidence="2 3">
    <name type="scientific">Naegleria lovaniensis</name>
    <name type="common">Amoeba</name>
    <dbReference type="NCBI Taxonomy" id="51637"/>
    <lineage>
        <taxon>Eukaryota</taxon>
        <taxon>Discoba</taxon>
        <taxon>Heterolobosea</taxon>
        <taxon>Tetramitia</taxon>
        <taxon>Eutetramitia</taxon>
        <taxon>Vahlkampfiidae</taxon>
        <taxon>Naegleria</taxon>
    </lineage>
</organism>
<gene>
    <name evidence="2" type="ORF">C9374_007759</name>
</gene>
<dbReference type="Proteomes" id="UP000816034">
    <property type="component" value="Unassembled WGS sequence"/>
</dbReference>
<evidence type="ECO:0000313" key="2">
    <source>
        <dbReference type="EMBL" id="KAG2379121.1"/>
    </source>
</evidence>
<keyword evidence="3" id="KW-1185">Reference proteome</keyword>
<evidence type="ECO:0000313" key="3">
    <source>
        <dbReference type="Proteomes" id="UP000816034"/>
    </source>
</evidence>
<dbReference type="InterPro" id="IPR032675">
    <property type="entry name" value="LRR_dom_sf"/>
</dbReference>
<accession>A0AA88KID5</accession>
<protein>
    <submittedName>
        <fullName evidence="2">Uncharacterized protein</fullName>
    </submittedName>
</protein>
<dbReference type="EMBL" id="PYSW02000030">
    <property type="protein sequence ID" value="KAG2379121.1"/>
    <property type="molecule type" value="Genomic_DNA"/>
</dbReference>
<comment type="caution">
    <text evidence="2">The sequence shown here is derived from an EMBL/GenBank/DDBJ whole genome shotgun (WGS) entry which is preliminary data.</text>
</comment>
<sequence>MDFDGLSLDYFLMSDPKVNDDNIVHAFNDLMCHLCWTEQISSGVKRLANFTSLRIQLFQFSKYSMEATTNEPKSNGLLEALTNEPFLELTKLHGKQLKLLYLKGRTVITKNGLKQAFSNLSELESLSIAGNHAMDQDMLSYLPPKLKFLKLWGCPFFFREPAEPLGKKRVLSHLSYVCCEKQYTKTILDACTYGTNNDLVVEWKELYSDRFLRIETLSVGKLIVRPGDFIPKGVQHVQHKCSSIGNLYGLLRGQACAQASSILVPPSCKIFLERCLEVLQWNNNWGGYETHYIKTTTDRFRHILQSMHATKQEPYKPDSKISLEERYSYEAVFHFLVKNRFIASDTRFKMEYASQKQLKEFQINMGLLCFKGVERYGSRTEYYEVEQKKEKRSVHYSSNPNSVKKQKHEDLTDSIEESVTPQWIDLTDSENEISS</sequence>
<proteinExistence type="predicted"/>
<name>A0AA88KID5_NAELO</name>
<dbReference type="RefSeq" id="XP_044546383.1">
    <property type="nucleotide sequence ID" value="XM_044697759.1"/>
</dbReference>